<evidence type="ECO:0000313" key="9">
    <source>
        <dbReference type="EMBL" id="PIE82949.1"/>
    </source>
</evidence>
<organism evidence="9 10">
    <name type="scientific">Candidatus Contendibacter odensensis</name>
    <dbReference type="NCBI Taxonomy" id="1400860"/>
    <lineage>
        <taxon>Bacteria</taxon>
        <taxon>Pseudomonadati</taxon>
        <taxon>Pseudomonadota</taxon>
        <taxon>Gammaproteobacteria</taxon>
        <taxon>Candidatus Competibacteraceae</taxon>
        <taxon>Candidatus Contendibacter</taxon>
    </lineage>
</organism>
<evidence type="ECO:0000256" key="5">
    <source>
        <dbReference type="ARBA" id="ARBA00022692"/>
    </source>
</evidence>
<evidence type="ECO:0000256" key="7">
    <source>
        <dbReference type="ARBA" id="ARBA00023237"/>
    </source>
</evidence>
<dbReference type="PANTHER" id="PTHR30026:SF20">
    <property type="entry name" value="OUTER MEMBRANE PROTEIN TOLC"/>
    <property type="match status" value="1"/>
</dbReference>
<dbReference type="Proteomes" id="UP000229278">
    <property type="component" value="Unassembled WGS sequence"/>
</dbReference>
<dbReference type="SUPFAM" id="SSF56954">
    <property type="entry name" value="Outer membrane efflux proteins (OEP)"/>
    <property type="match status" value="1"/>
</dbReference>
<dbReference type="GO" id="GO:0015288">
    <property type="term" value="F:porin activity"/>
    <property type="evidence" value="ECO:0007669"/>
    <property type="project" value="TreeGrafter"/>
</dbReference>
<protein>
    <submittedName>
        <fullName evidence="9">Type I secretion protein TolC</fullName>
    </submittedName>
</protein>
<dbReference type="Pfam" id="PF02321">
    <property type="entry name" value="OEP"/>
    <property type="match status" value="2"/>
</dbReference>
<sequence length="472" mass="51886">MPKARYPVLIGMVASLFSHVACTENLLQVYSQSLDSDPVLKAAAARRQSSQEAKPQARALLLPRIQASVDQGYTFGVNGSPMRDDPYGTHAYVISLNQPIYNRANHVQQRLADATVKKADVDFRNAQNVLILNVSAGYFNVLASIDSLTFATAEKNALARQLEQANRRFEVGLATITDVYDAQARFDSAVSSEIGAINRLANSREALRKLTGIEYSKLNTLSERMPLAIPKPHDPKIWVQMALQYNLALRSAGLNVTQARENIALQKSGHYPTLDFNISRRDMRSNVSNLNSSQLSVTLNIPLYSGGAVSSRARQAAYDYEASRQNLENLQRDTVRIIRDAYRGLQTSISQIKALNQTRISTRSALKANQAGYEVGTRTIVDVLNAERNVFGAERDYAAARYAYIASYLNLKQAAGQLSEEDLNLINSWLGPSRSTLPDVVIATADNTTARGNAQGNTQNGKNATTRATVNE</sequence>
<comment type="subcellular location">
    <subcellularLocation>
        <location evidence="1">Cell outer membrane</location>
    </subcellularLocation>
</comment>
<dbReference type="GO" id="GO:0009279">
    <property type="term" value="C:cell outer membrane"/>
    <property type="evidence" value="ECO:0007669"/>
    <property type="project" value="UniProtKB-SubCell"/>
</dbReference>
<evidence type="ECO:0000256" key="8">
    <source>
        <dbReference type="SAM" id="MobiDB-lite"/>
    </source>
</evidence>
<accession>A0A2G6PFJ9</accession>
<dbReference type="PANTHER" id="PTHR30026">
    <property type="entry name" value="OUTER MEMBRANE PROTEIN TOLC"/>
    <property type="match status" value="1"/>
</dbReference>
<comment type="similarity">
    <text evidence="2">Belongs to the outer membrane factor (OMF) (TC 1.B.17) family.</text>
</comment>
<evidence type="ECO:0000256" key="3">
    <source>
        <dbReference type="ARBA" id="ARBA00022448"/>
    </source>
</evidence>
<evidence type="ECO:0000256" key="4">
    <source>
        <dbReference type="ARBA" id="ARBA00022452"/>
    </source>
</evidence>
<dbReference type="InterPro" id="IPR003423">
    <property type="entry name" value="OMP_efflux"/>
</dbReference>
<keyword evidence="4" id="KW-1134">Transmembrane beta strand</keyword>
<comment type="caution">
    <text evidence="9">The sequence shown here is derived from an EMBL/GenBank/DDBJ whole genome shotgun (WGS) entry which is preliminary data.</text>
</comment>
<dbReference type="InterPro" id="IPR051906">
    <property type="entry name" value="TolC-like"/>
</dbReference>
<evidence type="ECO:0000256" key="2">
    <source>
        <dbReference type="ARBA" id="ARBA00007613"/>
    </source>
</evidence>
<evidence type="ECO:0000256" key="1">
    <source>
        <dbReference type="ARBA" id="ARBA00004442"/>
    </source>
</evidence>
<feature type="region of interest" description="Disordered" evidence="8">
    <location>
        <begin position="449"/>
        <end position="472"/>
    </location>
</feature>
<proteinExistence type="inferred from homology"/>
<keyword evidence="7" id="KW-0998">Cell outer membrane</keyword>
<dbReference type="GO" id="GO:0015562">
    <property type="term" value="F:efflux transmembrane transporter activity"/>
    <property type="evidence" value="ECO:0007669"/>
    <property type="project" value="InterPro"/>
</dbReference>
<dbReference type="InterPro" id="IPR010130">
    <property type="entry name" value="T1SS_OMP_TolC"/>
</dbReference>
<name>A0A2G6PFJ9_9GAMM</name>
<keyword evidence="5" id="KW-0812">Transmembrane</keyword>
<reference evidence="9 10" key="1">
    <citation type="submission" date="2017-10" db="EMBL/GenBank/DDBJ databases">
        <title>Novel microbial diversity and functional potential in the marine mammal oral microbiome.</title>
        <authorList>
            <person name="Dudek N.K."/>
            <person name="Sun C.L."/>
            <person name="Burstein D."/>
            <person name="Kantor R.S."/>
            <person name="Aliaga Goltsman D.S."/>
            <person name="Bik E.M."/>
            <person name="Thomas B.C."/>
            <person name="Banfield J.F."/>
            <person name="Relman D.A."/>
        </authorList>
    </citation>
    <scope>NUCLEOTIDE SEQUENCE [LARGE SCALE GENOMIC DNA]</scope>
    <source>
        <strain evidence="9">DOLJORAL78_50_517</strain>
    </source>
</reference>
<keyword evidence="3" id="KW-0813">Transport</keyword>
<dbReference type="AlphaFoldDB" id="A0A2G6PFJ9"/>
<gene>
    <name evidence="9" type="ORF">CSA09_04475</name>
</gene>
<dbReference type="Gene3D" id="1.20.1600.10">
    <property type="entry name" value="Outer membrane efflux proteins (OEP)"/>
    <property type="match status" value="1"/>
</dbReference>
<keyword evidence="6" id="KW-0472">Membrane</keyword>
<dbReference type="NCBIfam" id="TIGR01844">
    <property type="entry name" value="type_I_sec_TolC"/>
    <property type="match status" value="1"/>
</dbReference>
<evidence type="ECO:0000256" key="6">
    <source>
        <dbReference type="ARBA" id="ARBA00023136"/>
    </source>
</evidence>
<evidence type="ECO:0000313" key="10">
    <source>
        <dbReference type="Proteomes" id="UP000229278"/>
    </source>
</evidence>
<dbReference type="EMBL" id="PDTV01000010">
    <property type="protein sequence ID" value="PIE82949.1"/>
    <property type="molecule type" value="Genomic_DNA"/>
</dbReference>
<dbReference type="GO" id="GO:1990281">
    <property type="term" value="C:efflux pump complex"/>
    <property type="evidence" value="ECO:0007669"/>
    <property type="project" value="TreeGrafter"/>
</dbReference>